<dbReference type="GO" id="GO:0004300">
    <property type="term" value="F:enoyl-CoA hydratase activity"/>
    <property type="evidence" value="ECO:0007669"/>
    <property type="project" value="UniProtKB-EC"/>
</dbReference>
<organism evidence="2 3">
    <name type="scientific">Nocardioides marinus</name>
    <dbReference type="NCBI Taxonomy" id="374514"/>
    <lineage>
        <taxon>Bacteria</taxon>
        <taxon>Bacillati</taxon>
        <taxon>Actinomycetota</taxon>
        <taxon>Actinomycetes</taxon>
        <taxon>Propionibacteriales</taxon>
        <taxon>Nocardioidaceae</taxon>
        <taxon>Nocardioides</taxon>
    </lineage>
</organism>
<name>A0A7Z0C5C5_9ACTN</name>
<evidence type="ECO:0000256" key="1">
    <source>
        <dbReference type="ARBA" id="ARBA00005254"/>
    </source>
</evidence>
<protein>
    <submittedName>
        <fullName evidence="2">Enoyl-CoA hydratase</fullName>
        <ecNumber evidence="2">4.2.1.17</ecNumber>
    </submittedName>
</protein>
<comment type="similarity">
    <text evidence="1">Belongs to the enoyl-CoA hydratase/isomerase family.</text>
</comment>
<dbReference type="AlphaFoldDB" id="A0A7Z0C5C5"/>
<dbReference type="InterPro" id="IPR001753">
    <property type="entry name" value="Enoyl-CoA_hydra/iso"/>
</dbReference>
<dbReference type="PANTHER" id="PTHR43459">
    <property type="entry name" value="ENOYL-COA HYDRATASE"/>
    <property type="match status" value="1"/>
</dbReference>
<comment type="caution">
    <text evidence="2">The sequence shown here is derived from an EMBL/GenBank/DDBJ whole genome shotgun (WGS) entry which is preliminary data.</text>
</comment>
<dbReference type="PANTHER" id="PTHR43459:SF1">
    <property type="entry name" value="EG:BACN32G11.4 PROTEIN"/>
    <property type="match status" value="1"/>
</dbReference>
<evidence type="ECO:0000313" key="2">
    <source>
        <dbReference type="EMBL" id="NYI10991.1"/>
    </source>
</evidence>
<dbReference type="SUPFAM" id="SSF52096">
    <property type="entry name" value="ClpP/crotonase"/>
    <property type="match status" value="1"/>
</dbReference>
<proteinExistence type="inferred from homology"/>
<dbReference type="EMBL" id="JACBZI010000001">
    <property type="protein sequence ID" value="NYI10991.1"/>
    <property type="molecule type" value="Genomic_DNA"/>
</dbReference>
<accession>A0A7Z0C5C5</accession>
<dbReference type="Gene3D" id="1.10.12.10">
    <property type="entry name" value="Lyase 2-enoyl-coa Hydratase, Chain A, domain 2"/>
    <property type="match status" value="1"/>
</dbReference>
<reference evidence="2 3" key="1">
    <citation type="submission" date="2020-07" db="EMBL/GenBank/DDBJ databases">
        <title>Sequencing the genomes of 1000 actinobacteria strains.</title>
        <authorList>
            <person name="Klenk H.-P."/>
        </authorList>
    </citation>
    <scope>NUCLEOTIDE SEQUENCE [LARGE SCALE GENOMIC DNA]</scope>
    <source>
        <strain evidence="2 3">DSM 18248</strain>
    </source>
</reference>
<dbReference type="RefSeq" id="WP_179531744.1">
    <property type="nucleotide sequence ID" value="NZ_BAAAPP010000005.1"/>
</dbReference>
<keyword evidence="3" id="KW-1185">Reference proteome</keyword>
<dbReference type="CDD" id="cd06558">
    <property type="entry name" value="crotonase-like"/>
    <property type="match status" value="1"/>
</dbReference>
<dbReference type="Gene3D" id="3.90.226.10">
    <property type="entry name" value="2-enoyl-CoA Hydratase, Chain A, domain 1"/>
    <property type="match status" value="1"/>
</dbReference>
<gene>
    <name evidence="2" type="ORF">BKA05_002506</name>
</gene>
<dbReference type="Pfam" id="PF00378">
    <property type="entry name" value="ECH_1"/>
    <property type="match status" value="1"/>
</dbReference>
<dbReference type="Proteomes" id="UP000537326">
    <property type="component" value="Unassembled WGS sequence"/>
</dbReference>
<evidence type="ECO:0000313" key="3">
    <source>
        <dbReference type="Proteomes" id="UP000537326"/>
    </source>
</evidence>
<dbReference type="EC" id="4.2.1.17" evidence="2"/>
<sequence>MTTPDSVPGLDVDLTDGVLRLTFNRPEVFNALSGEVALALADLLESVPSRDDVRVVVLTGVGAAFNAGADISGDDAHENFDVRAMDVTNRIIRAIVACDRPVLAAVNGVAAGVGCGIALACDIVVAAASSSYLLAFTRIGFMPDGGTSATVAASVGRARAMRMALLAEPLSAQEAYDAGLVTHVAGDEEFPTLVDTLVRRLASGPPLAFAATKKAVNAATLLPLDDALERERTGQVVLMRTADVAEGMRAFSERRRPVFRGE</sequence>
<keyword evidence="2" id="KW-0456">Lyase</keyword>
<dbReference type="InterPro" id="IPR029045">
    <property type="entry name" value="ClpP/crotonase-like_dom_sf"/>
</dbReference>
<dbReference type="InterPro" id="IPR014748">
    <property type="entry name" value="Enoyl-CoA_hydra_C"/>
</dbReference>